<dbReference type="RefSeq" id="WP_086086609.1">
    <property type="nucleotide sequence ID" value="NZ_CP021112.1"/>
</dbReference>
<evidence type="ECO:0000313" key="3">
    <source>
        <dbReference type="Proteomes" id="UP000194137"/>
    </source>
</evidence>
<accession>A0A1W6ZLF6</accession>
<protein>
    <submittedName>
        <fullName evidence="2">Uncharacterized protein</fullName>
    </submittedName>
</protein>
<dbReference type="OrthoDB" id="10010782at2"/>
<sequence>MSCGDASCNFDWEAKMVVVVSDEAGPKVWCYPHNIKTVWSCCGHNRRPGVIGLADGRELIIAADAAETR</sequence>
<dbReference type="KEGG" id="psin:CAK95_03440"/>
<dbReference type="KEGG" id="psin:CAK95_03515"/>
<name>A0A1W6ZLF6_9HYPH</name>
<evidence type="ECO:0000313" key="2">
    <source>
        <dbReference type="EMBL" id="ARP98263.1"/>
    </source>
</evidence>
<dbReference type="STRING" id="1235591.CAK95_03440"/>
<dbReference type="EMBL" id="CP021112">
    <property type="protein sequence ID" value="ARP98248.1"/>
    <property type="molecule type" value="Genomic_DNA"/>
</dbReference>
<dbReference type="Proteomes" id="UP000194137">
    <property type="component" value="Chromosome"/>
</dbReference>
<dbReference type="AlphaFoldDB" id="A0A1W6ZLF6"/>
<reference evidence="2 3" key="1">
    <citation type="submission" date="2017-05" db="EMBL/GenBank/DDBJ databases">
        <title>Full genome sequence of Pseudorhodoplanes sinuspersici.</title>
        <authorList>
            <person name="Dastgheib S.M.M."/>
            <person name="Shavandi M."/>
            <person name="Tirandaz H."/>
        </authorList>
    </citation>
    <scope>NUCLEOTIDE SEQUENCE [LARGE SCALE GENOMIC DNA]</scope>
    <source>
        <strain evidence="2 3">RIPI110</strain>
    </source>
</reference>
<evidence type="ECO:0000313" key="1">
    <source>
        <dbReference type="EMBL" id="ARP98248.1"/>
    </source>
</evidence>
<organism evidence="2 3">
    <name type="scientific">Pseudorhodoplanes sinuspersici</name>
    <dbReference type="NCBI Taxonomy" id="1235591"/>
    <lineage>
        <taxon>Bacteria</taxon>
        <taxon>Pseudomonadati</taxon>
        <taxon>Pseudomonadota</taxon>
        <taxon>Alphaproteobacteria</taxon>
        <taxon>Hyphomicrobiales</taxon>
        <taxon>Pseudorhodoplanes</taxon>
    </lineage>
</organism>
<gene>
    <name evidence="1" type="ORF">CAK95_03440</name>
    <name evidence="2" type="ORF">CAK95_03515</name>
</gene>
<dbReference type="EMBL" id="CP021112">
    <property type="protein sequence ID" value="ARP98263.1"/>
    <property type="molecule type" value="Genomic_DNA"/>
</dbReference>
<keyword evidence="3" id="KW-1185">Reference proteome</keyword>
<proteinExistence type="predicted"/>